<reference evidence="1" key="1">
    <citation type="submission" date="2011-11" db="EMBL/GenBank/DDBJ databases">
        <title>Decoding the brain transcriptome of the Eastern honeybee (Apis cerana) based on pyrosequencing.</title>
        <authorList>
            <person name="Sun L."/>
            <person name="Zheng H."/>
            <person name="Wang Y."/>
            <person name="Xie X."/>
            <person name="Zhu Y."/>
            <person name="Gu W."/>
            <person name="Wang S."/>
        </authorList>
    </citation>
    <scope>NUCLEOTIDE SEQUENCE</scope>
    <source>
        <tissue evidence="1">Brain</tissue>
    </source>
</reference>
<evidence type="ECO:0000313" key="1">
    <source>
        <dbReference type="EMBL" id="AEY59600.1"/>
    </source>
</evidence>
<organism evidence="1">
    <name type="scientific">Apis cerana</name>
    <name type="common">Indian honeybee</name>
    <dbReference type="NCBI Taxonomy" id="7461"/>
    <lineage>
        <taxon>Eukaryota</taxon>
        <taxon>Metazoa</taxon>
        <taxon>Ecdysozoa</taxon>
        <taxon>Arthropoda</taxon>
        <taxon>Hexapoda</taxon>
        <taxon>Insecta</taxon>
        <taxon>Pterygota</taxon>
        <taxon>Neoptera</taxon>
        <taxon>Endopterygota</taxon>
        <taxon>Hymenoptera</taxon>
        <taxon>Apocrita</taxon>
        <taxon>Aculeata</taxon>
        <taxon>Apoidea</taxon>
        <taxon>Anthophila</taxon>
        <taxon>Apidae</taxon>
        <taxon>Apis</taxon>
    </lineage>
</organism>
<sequence length="99" mass="11557">MTTINQIDTSLPFTLKQGQEKFDIEDTDDDNTSLEDINDLLSISIPSLSANKFHIPTDLNDEFLRLTTTVRAVYFSYLHKCLLTNYILCYKEKNRRYSQ</sequence>
<dbReference type="AlphaFoldDB" id="V9IEW9"/>
<gene>
    <name evidence="1" type="ORF">ACCB03553</name>
</gene>
<name>V9IEW9_APICE</name>
<proteinExistence type="evidence at transcript level"/>
<accession>V9IEW9</accession>
<dbReference type="EMBL" id="JR042346">
    <property type="protein sequence ID" value="AEY59600.1"/>
    <property type="molecule type" value="mRNA"/>
</dbReference>
<protein>
    <submittedName>
        <fullName evidence="1">Uncharacterized protein</fullName>
    </submittedName>
</protein>